<evidence type="ECO:0000259" key="4">
    <source>
        <dbReference type="SMART" id="SM00895"/>
    </source>
</evidence>
<dbReference type="SUPFAM" id="SSF48008">
    <property type="entry name" value="GntR ligand-binding domain-like"/>
    <property type="match status" value="1"/>
</dbReference>
<dbReference type="GO" id="GO:0003677">
    <property type="term" value="F:DNA binding"/>
    <property type="evidence" value="ECO:0007669"/>
    <property type="project" value="UniProtKB-KW"/>
</dbReference>
<proteinExistence type="predicted"/>
<dbReference type="Gene3D" id="1.20.120.530">
    <property type="entry name" value="GntR ligand-binding domain-like"/>
    <property type="match status" value="1"/>
</dbReference>
<feature type="domain" description="GntR C-terminal" evidence="4">
    <location>
        <begin position="104"/>
        <end position="226"/>
    </location>
</feature>
<dbReference type="STRING" id="584708.Apau_0760"/>
<dbReference type="InterPro" id="IPR008920">
    <property type="entry name" value="TF_FadR/GntR_C"/>
</dbReference>
<gene>
    <name evidence="5" type="ORF">Apau_0760</name>
</gene>
<dbReference type="InterPro" id="IPR036388">
    <property type="entry name" value="WH-like_DNA-bd_sf"/>
</dbReference>
<dbReference type="PaxDb" id="584708-Apau_0760"/>
<accession>E3CVD2</accession>
<dbReference type="EMBL" id="CM001022">
    <property type="protein sequence ID" value="EFQ23188.1"/>
    <property type="molecule type" value="Genomic_DNA"/>
</dbReference>
<dbReference type="HOGENOM" id="CLU_090588_0_0_0"/>
<name>E3CVD2_9BACT</name>
<dbReference type="PANTHER" id="PTHR43537">
    <property type="entry name" value="TRANSCRIPTIONAL REGULATOR, GNTR FAMILY"/>
    <property type="match status" value="1"/>
</dbReference>
<dbReference type="OrthoDB" id="3571at2"/>
<evidence type="ECO:0000313" key="5">
    <source>
        <dbReference type="EMBL" id="EFQ23188.1"/>
    </source>
</evidence>
<evidence type="ECO:0000256" key="2">
    <source>
        <dbReference type="ARBA" id="ARBA00023125"/>
    </source>
</evidence>
<protein>
    <submittedName>
        <fullName evidence="5">GntR domain protein</fullName>
    </submittedName>
</protein>
<dbReference type="InterPro" id="IPR013668">
    <property type="entry name" value="RNase_R_HTH_12"/>
</dbReference>
<reference evidence="5 6" key="1">
    <citation type="journal article" date="2010" name="Stand. Genomic Sci.">
        <title>Non-contiguous finished genome sequence of Aminomonas paucivorans type strain (GLU-3).</title>
        <authorList>
            <person name="Pitluck S."/>
            <person name="Yasawong M."/>
            <person name="Held B."/>
            <person name="Lapidus A."/>
            <person name="Nolan M."/>
            <person name="Copeland A."/>
            <person name="Lucas S."/>
            <person name="Del Rio T.G."/>
            <person name="Tice H."/>
            <person name="Cheng J.F."/>
            <person name="Chertkov O."/>
            <person name="Goodwin L."/>
            <person name="Tapia R."/>
            <person name="Han C."/>
            <person name="Liolios K."/>
            <person name="Ivanova N."/>
            <person name="Mavromatis K."/>
            <person name="Ovchinnikova G."/>
            <person name="Pati A."/>
            <person name="Chen A."/>
            <person name="Palaniappan K."/>
            <person name="Land M."/>
            <person name="Hauser L."/>
            <person name="Chang Y.J."/>
            <person name="Jeffries C.D."/>
            <person name="Pukall R."/>
            <person name="Spring S."/>
            <person name="Rohde M."/>
            <person name="Sikorski J."/>
            <person name="Goker M."/>
            <person name="Woyke T."/>
            <person name="Bristow J."/>
            <person name="Eisen J.A."/>
            <person name="Markowitz V."/>
            <person name="Hugenholtz P."/>
            <person name="Kyrpides N.C."/>
            <person name="Klenk H.P."/>
        </authorList>
    </citation>
    <scope>NUCLEOTIDE SEQUENCE [LARGE SCALE GENOMIC DNA]</scope>
    <source>
        <strain evidence="5 6">DSM 12260</strain>
    </source>
</reference>
<dbReference type="SUPFAM" id="SSF46785">
    <property type="entry name" value="Winged helix' DNA-binding domain"/>
    <property type="match status" value="1"/>
</dbReference>
<keyword evidence="6" id="KW-1185">Reference proteome</keyword>
<evidence type="ECO:0000256" key="3">
    <source>
        <dbReference type="ARBA" id="ARBA00023163"/>
    </source>
</evidence>
<dbReference type="Gene3D" id="1.10.10.10">
    <property type="entry name" value="Winged helix-like DNA-binding domain superfamily/Winged helix DNA-binding domain"/>
    <property type="match status" value="1"/>
</dbReference>
<dbReference type="InterPro" id="IPR036390">
    <property type="entry name" value="WH_DNA-bd_sf"/>
</dbReference>
<dbReference type="Proteomes" id="UP000005096">
    <property type="component" value="Chromosome"/>
</dbReference>
<dbReference type="InterPro" id="IPR011711">
    <property type="entry name" value="GntR_C"/>
</dbReference>
<sequence length="237" mass="27066">MADRDEVVKDLLLLIQEAAEPLGAGALRWGLQERGHGLSEATVGRLLGDLEAQGFLEKDRNKGRRLTPEGRKHLALLEQASVRDSAARDFVDSVLSQDRDRILELLEARRAVEQETARLAAQHATEEDVEDLRRSVEIMESQAREGKGVSEEDTRFHRILARAGGNRLLGAAVDLLRQNPFYARELEIIRREAGRVANPDHRKILEAVEQRDPELAELAMRRHLDNLMEDCRRYWRR</sequence>
<dbReference type="SMART" id="SM00895">
    <property type="entry name" value="FCD"/>
    <property type="match status" value="1"/>
</dbReference>
<dbReference type="Pfam" id="PF08461">
    <property type="entry name" value="WHD_RNase_R"/>
    <property type="match status" value="1"/>
</dbReference>
<dbReference type="PANTHER" id="PTHR43537:SF5">
    <property type="entry name" value="UXU OPERON TRANSCRIPTIONAL REGULATOR"/>
    <property type="match status" value="1"/>
</dbReference>
<keyword evidence="3" id="KW-0804">Transcription</keyword>
<evidence type="ECO:0000313" key="6">
    <source>
        <dbReference type="Proteomes" id="UP000005096"/>
    </source>
</evidence>
<dbReference type="eggNOG" id="COG2186">
    <property type="taxonomic scope" value="Bacteria"/>
</dbReference>
<keyword evidence="2" id="KW-0238">DNA-binding</keyword>
<dbReference type="AlphaFoldDB" id="E3CVD2"/>
<keyword evidence="1" id="KW-0805">Transcription regulation</keyword>
<organism evidence="5 6">
    <name type="scientific">Aminomonas paucivorans DSM 12260</name>
    <dbReference type="NCBI Taxonomy" id="584708"/>
    <lineage>
        <taxon>Bacteria</taxon>
        <taxon>Thermotogati</taxon>
        <taxon>Synergistota</taxon>
        <taxon>Synergistia</taxon>
        <taxon>Synergistales</taxon>
        <taxon>Synergistaceae</taxon>
        <taxon>Aminomonas</taxon>
    </lineage>
</organism>
<evidence type="ECO:0000256" key="1">
    <source>
        <dbReference type="ARBA" id="ARBA00023015"/>
    </source>
</evidence>
<dbReference type="Pfam" id="PF07729">
    <property type="entry name" value="FCD"/>
    <property type="match status" value="1"/>
</dbReference>